<dbReference type="AlphaFoldDB" id="A0A1I4INU9"/>
<dbReference type="EMBL" id="FOKJ01000147">
    <property type="protein sequence ID" value="SFB63773.1"/>
    <property type="molecule type" value="Genomic_DNA"/>
</dbReference>
<organism evidence="2 4">
    <name type="scientific">Azotobacter beijerinckii</name>
    <dbReference type="NCBI Taxonomy" id="170623"/>
    <lineage>
        <taxon>Bacteria</taxon>
        <taxon>Pseudomonadati</taxon>
        <taxon>Pseudomonadota</taxon>
        <taxon>Gammaproteobacteria</taxon>
        <taxon>Pseudomonadales</taxon>
        <taxon>Pseudomonadaceae</taxon>
        <taxon>Azotobacter</taxon>
    </lineage>
</organism>
<dbReference type="Proteomes" id="UP000198861">
    <property type="component" value="Unassembled WGS sequence"/>
</dbReference>
<accession>A0A1I4INU9</accession>
<evidence type="ECO:0000313" key="1">
    <source>
        <dbReference type="EMBL" id="SFB63773.1"/>
    </source>
</evidence>
<evidence type="ECO:0000313" key="2">
    <source>
        <dbReference type="EMBL" id="SFL56038.1"/>
    </source>
</evidence>
<dbReference type="EMBL" id="FOSX01000166">
    <property type="protein sequence ID" value="SFL56038.1"/>
    <property type="molecule type" value="Genomic_DNA"/>
</dbReference>
<sequence length="63" mass="7350">MTFDTKRSEFDLLISRAKRYADLGEKDPIQYKEAFETLFEAVNILADSCERDFQKRLAEALDS</sequence>
<protein>
    <submittedName>
        <fullName evidence="2">Uncharacterized protein</fullName>
    </submittedName>
</protein>
<reference evidence="1 3" key="1">
    <citation type="submission" date="2016-10" db="EMBL/GenBank/DDBJ databases">
        <authorList>
            <person name="Varghese N."/>
            <person name="Submissions S."/>
        </authorList>
    </citation>
    <scope>NUCLEOTIDE SEQUENCE [LARGE SCALE GENOMIC DNA]</scope>
    <source>
        <strain evidence="1 3">DSM 282</strain>
    </source>
</reference>
<evidence type="ECO:0000313" key="3">
    <source>
        <dbReference type="Proteomes" id="UP000198861"/>
    </source>
</evidence>
<proteinExistence type="predicted"/>
<dbReference type="RefSeq" id="WP_090944744.1">
    <property type="nucleotide sequence ID" value="NZ_FOKJ01000147.1"/>
</dbReference>
<evidence type="ECO:0000313" key="4">
    <source>
        <dbReference type="Proteomes" id="UP000199579"/>
    </source>
</evidence>
<gene>
    <name evidence="1" type="ORF">SAMN04244571_04581</name>
    <name evidence="2" type="ORF">SAMN04244574_04655</name>
</gene>
<dbReference type="Proteomes" id="UP000199579">
    <property type="component" value="Unassembled WGS sequence"/>
</dbReference>
<name>A0A1I4INU9_9GAMM</name>
<keyword evidence="3" id="KW-1185">Reference proteome</keyword>
<reference evidence="2 4" key="2">
    <citation type="submission" date="2016-10" db="EMBL/GenBank/DDBJ databases">
        <authorList>
            <person name="de Groot N.N."/>
        </authorList>
    </citation>
    <scope>NUCLEOTIDE SEQUENCE [LARGE SCALE GENOMIC DNA]</scope>
    <source>
        <strain evidence="2 4">DSM 381</strain>
    </source>
</reference>